<proteinExistence type="inferred from homology"/>
<evidence type="ECO:0000256" key="5">
    <source>
        <dbReference type="ARBA" id="ARBA00022552"/>
    </source>
</evidence>
<dbReference type="CDD" id="cd18084">
    <property type="entry name" value="RsmE-like"/>
    <property type="match status" value="1"/>
</dbReference>
<dbReference type="GO" id="GO:0070042">
    <property type="term" value="F:rRNA (uridine-N3-)-methyltransferase activity"/>
    <property type="evidence" value="ECO:0007669"/>
    <property type="project" value="TreeGrafter"/>
</dbReference>
<keyword evidence="8" id="KW-0949">S-adenosyl-L-methionine</keyword>
<evidence type="ECO:0000256" key="2">
    <source>
        <dbReference type="ARBA" id="ARBA00005528"/>
    </source>
</evidence>
<dbReference type="PANTHER" id="PTHR30027:SF3">
    <property type="entry name" value="16S RRNA (URACIL(1498)-N(3))-METHYLTRANSFERASE"/>
    <property type="match status" value="1"/>
</dbReference>
<evidence type="ECO:0000256" key="6">
    <source>
        <dbReference type="ARBA" id="ARBA00022603"/>
    </source>
</evidence>
<evidence type="ECO:0000256" key="1">
    <source>
        <dbReference type="ARBA" id="ARBA00004496"/>
    </source>
</evidence>
<evidence type="ECO:0000256" key="3">
    <source>
        <dbReference type="ARBA" id="ARBA00012328"/>
    </source>
</evidence>
<dbReference type="Pfam" id="PF20260">
    <property type="entry name" value="PUA_4"/>
    <property type="match status" value="1"/>
</dbReference>
<comment type="function">
    <text evidence="9">Specifically methylates the N3 position of the uracil ring of uridine 1498 (m3U1498) in 16S rRNA. Acts on the fully assembled 30S ribosomal subunit.</text>
</comment>
<evidence type="ECO:0000256" key="9">
    <source>
        <dbReference type="ARBA" id="ARBA00025699"/>
    </source>
</evidence>
<dbReference type="InterPro" id="IPR006700">
    <property type="entry name" value="RsmE"/>
</dbReference>
<dbReference type="InterPro" id="IPR029026">
    <property type="entry name" value="tRNA_m1G_MTases_N"/>
</dbReference>
<keyword evidence="7" id="KW-0808">Transferase</keyword>
<name>A0A6J6KSP0_9ZZZZ</name>
<evidence type="ECO:0000313" key="14">
    <source>
        <dbReference type="EMBL" id="CAB4652797.1"/>
    </source>
</evidence>
<feature type="domain" description="Ribosomal RNA small subunit methyltransferase E methyltransferase" evidence="11">
    <location>
        <begin position="81"/>
        <end position="225"/>
    </location>
</feature>
<dbReference type="GO" id="GO:0070475">
    <property type="term" value="P:rRNA base methylation"/>
    <property type="evidence" value="ECO:0007669"/>
    <property type="project" value="TreeGrafter"/>
</dbReference>
<keyword evidence="4" id="KW-0963">Cytoplasm</keyword>
<dbReference type="EMBL" id="CAEZTG010000253">
    <property type="protein sequence ID" value="CAB4582056.1"/>
    <property type="molecule type" value="Genomic_DNA"/>
</dbReference>
<keyword evidence="5" id="KW-0698">rRNA processing</keyword>
<evidence type="ECO:0000259" key="11">
    <source>
        <dbReference type="Pfam" id="PF04452"/>
    </source>
</evidence>
<dbReference type="PIRSF" id="PIRSF015601">
    <property type="entry name" value="MTase_slr0722"/>
    <property type="match status" value="1"/>
</dbReference>
<dbReference type="InterPro" id="IPR029028">
    <property type="entry name" value="Alpha/beta_knot_MTases"/>
</dbReference>
<dbReference type="EC" id="2.1.1.193" evidence="3"/>
<comment type="subcellular location">
    <subcellularLocation>
        <location evidence="1">Cytoplasm</location>
    </subcellularLocation>
</comment>
<evidence type="ECO:0000256" key="4">
    <source>
        <dbReference type="ARBA" id="ARBA00022490"/>
    </source>
</evidence>
<comment type="similarity">
    <text evidence="2">Belongs to the RNA methyltransferase RsmE family.</text>
</comment>
<dbReference type="NCBIfam" id="TIGR00046">
    <property type="entry name" value="RsmE family RNA methyltransferase"/>
    <property type="match status" value="1"/>
</dbReference>
<keyword evidence="6" id="KW-0489">Methyltransferase</keyword>
<dbReference type="GO" id="GO:0005737">
    <property type="term" value="C:cytoplasm"/>
    <property type="evidence" value="ECO:0007669"/>
    <property type="project" value="UniProtKB-SubCell"/>
</dbReference>
<dbReference type="PANTHER" id="PTHR30027">
    <property type="entry name" value="RIBOSOMAL RNA SMALL SUBUNIT METHYLTRANSFERASE E"/>
    <property type="match status" value="1"/>
</dbReference>
<evidence type="ECO:0000256" key="7">
    <source>
        <dbReference type="ARBA" id="ARBA00022679"/>
    </source>
</evidence>
<protein>
    <recommendedName>
        <fullName evidence="3">16S rRNA (uracil(1498)-N(3))-methyltransferase</fullName>
        <ecNumber evidence="3">2.1.1.193</ecNumber>
    </recommendedName>
</protein>
<sequence>MALDATDPPEKPGGTAPHVIVDEIDDPVMCVEDVHHLSKVRRLRNGDLVSATDGRGSWRWCAFENASLSVVGDITVEAAPSPRLTVGFALVKGSKPELVVQKLTELGIDSIIPFIAERSVVRWDDAKTERQGERLVKVAREASMQSRRVWLPTVAPVARLSDLISSEGVVRADRDGRALSSGDTTVLIGPEGGWSPAEADMTSVVGLGHTVLRAETAAIAAATLMVALRDGFVA</sequence>
<reference evidence="14" key="1">
    <citation type="submission" date="2020-05" db="EMBL/GenBank/DDBJ databases">
        <authorList>
            <person name="Chiriac C."/>
            <person name="Salcher M."/>
            <person name="Ghai R."/>
            <person name="Kavagutti S V."/>
        </authorList>
    </citation>
    <scope>NUCLEOTIDE SEQUENCE</scope>
</reference>
<dbReference type="SUPFAM" id="SSF88697">
    <property type="entry name" value="PUA domain-like"/>
    <property type="match status" value="1"/>
</dbReference>
<evidence type="ECO:0000256" key="10">
    <source>
        <dbReference type="ARBA" id="ARBA00047944"/>
    </source>
</evidence>
<dbReference type="Gene3D" id="3.40.1280.10">
    <property type="match status" value="1"/>
</dbReference>
<comment type="catalytic activity">
    <reaction evidence="10">
        <text>uridine(1498) in 16S rRNA + S-adenosyl-L-methionine = N(3)-methyluridine(1498) in 16S rRNA + S-adenosyl-L-homocysteine + H(+)</text>
        <dbReference type="Rhea" id="RHEA:42920"/>
        <dbReference type="Rhea" id="RHEA-COMP:10283"/>
        <dbReference type="Rhea" id="RHEA-COMP:10284"/>
        <dbReference type="ChEBI" id="CHEBI:15378"/>
        <dbReference type="ChEBI" id="CHEBI:57856"/>
        <dbReference type="ChEBI" id="CHEBI:59789"/>
        <dbReference type="ChEBI" id="CHEBI:65315"/>
        <dbReference type="ChEBI" id="CHEBI:74502"/>
        <dbReference type="EC" id="2.1.1.193"/>
    </reaction>
</comment>
<organism evidence="14">
    <name type="scientific">freshwater metagenome</name>
    <dbReference type="NCBI Taxonomy" id="449393"/>
    <lineage>
        <taxon>unclassified sequences</taxon>
        <taxon>metagenomes</taxon>
        <taxon>ecological metagenomes</taxon>
    </lineage>
</organism>
<accession>A0A6J6KSP0</accession>
<gene>
    <name evidence="13" type="ORF">UFOPK1603_01858</name>
    <name evidence="14" type="ORF">UFOPK2143_01384</name>
</gene>
<evidence type="ECO:0000259" key="12">
    <source>
        <dbReference type="Pfam" id="PF20260"/>
    </source>
</evidence>
<evidence type="ECO:0000313" key="13">
    <source>
        <dbReference type="EMBL" id="CAB4582056.1"/>
    </source>
</evidence>
<evidence type="ECO:0000256" key="8">
    <source>
        <dbReference type="ARBA" id="ARBA00022691"/>
    </source>
</evidence>
<dbReference type="InterPro" id="IPR046886">
    <property type="entry name" value="RsmE_MTase_dom"/>
</dbReference>
<dbReference type="SUPFAM" id="SSF75217">
    <property type="entry name" value="alpha/beta knot"/>
    <property type="match status" value="1"/>
</dbReference>
<dbReference type="EMBL" id="CAEZVV010000108">
    <property type="protein sequence ID" value="CAB4652797.1"/>
    <property type="molecule type" value="Genomic_DNA"/>
</dbReference>
<dbReference type="Pfam" id="PF04452">
    <property type="entry name" value="Methyltrans_RNA"/>
    <property type="match status" value="1"/>
</dbReference>
<feature type="domain" description="Ribosomal RNA small subunit methyltransferase E PUA-like" evidence="12">
    <location>
        <begin position="32"/>
        <end position="61"/>
    </location>
</feature>
<dbReference type="AlphaFoldDB" id="A0A6J6KSP0"/>
<dbReference type="InterPro" id="IPR046887">
    <property type="entry name" value="RsmE_PUA-like"/>
</dbReference>
<dbReference type="InterPro" id="IPR015947">
    <property type="entry name" value="PUA-like_sf"/>
</dbReference>